<organism evidence="6 7">
    <name type="scientific">Saguinus oedipus</name>
    <name type="common">Cotton-top tamarin</name>
    <name type="synonym">Oedipomidas oedipus</name>
    <dbReference type="NCBI Taxonomy" id="9490"/>
    <lineage>
        <taxon>Eukaryota</taxon>
        <taxon>Metazoa</taxon>
        <taxon>Chordata</taxon>
        <taxon>Craniata</taxon>
        <taxon>Vertebrata</taxon>
        <taxon>Euteleostomi</taxon>
        <taxon>Mammalia</taxon>
        <taxon>Eutheria</taxon>
        <taxon>Euarchontoglires</taxon>
        <taxon>Primates</taxon>
        <taxon>Haplorrhini</taxon>
        <taxon>Platyrrhini</taxon>
        <taxon>Cebidae</taxon>
        <taxon>Callitrichinae</taxon>
        <taxon>Saguinus</taxon>
    </lineage>
</organism>
<evidence type="ECO:0000256" key="3">
    <source>
        <dbReference type="ARBA" id="ARBA00023180"/>
    </source>
</evidence>
<accession>A0ABQ9VVG3</accession>
<evidence type="ECO:0000256" key="4">
    <source>
        <dbReference type="SAM" id="MobiDB-lite"/>
    </source>
</evidence>
<dbReference type="EMBL" id="JASSZA010000004">
    <property type="protein sequence ID" value="KAK2113374.1"/>
    <property type="molecule type" value="Genomic_DNA"/>
</dbReference>
<evidence type="ECO:0000259" key="5">
    <source>
        <dbReference type="Pfam" id="PF00129"/>
    </source>
</evidence>
<feature type="domain" description="MHC class I-like antigen recognition-like" evidence="5">
    <location>
        <begin position="151"/>
        <end position="239"/>
    </location>
</feature>
<protein>
    <recommendedName>
        <fullName evidence="5">MHC class I-like antigen recognition-like domain-containing protein</fullName>
    </recommendedName>
</protein>
<feature type="compositionally biased region" description="Basic and acidic residues" evidence="4">
    <location>
        <begin position="254"/>
        <end position="264"/>
    </location>
</feature>
<gene>
    <name evidence="6" type="ORF">P7K49_007640</name>
</gene>
<dbReference type="SUPFAM" id="SSF54452">
    <property type="entry name" value="MHC antigen-recognition domain"/>
    <property type="match status" value="2"/>
</dbReference>
<dbReference type="PANTHER" id="PTHR16675">
    <property type="entry name" value="MHC CLASS I-RELATED"/>
    <property type="match status" value="1"/>
</dbReference>
<dbReference type="InterPro" id="IPR011161">
    <property type="entry name" value="MHC_I-like_Ag-recog"/>
</dbReference>
<dbReference type="Pfam" id="PF00129">
    <property type="entry name" value="MHC_I"/>
    <property type="match status" value="2"/>
</dbReference>
<proteinExistence type="predicted"/>
<keyword evidence="7" id="KW-1185">Reference proteome</keyword>
<feature type="domain" description="MHC class I-like antigen recognition-like" evidence="5">
    <location>
        <begin position="1"/>
        <end position="68"/>
    </location>
</feature>
<sequence length="264" mass="29619">MRYFYTVVSRPGCGEPRYIEVGYVDYTQFVRFDSDAANTRMEPRAPWVEKEGREYWDRNTRRAKANADSPSGPEDPARLLQPERGRTAWVSPRVRVRGPPRGCGTRPDPRPGRAPGAFTEFHFQFRPKSPRVGRGGGGARWTGLIAGTGPESLTIQITYGCDVGPEGRFLRGYRQDAYDGKDYTALNKDLRSWTAADMAAQISKRKREAANEAERMTAYLEGTCVEWHLRHLENGKETLQRAGTMGSGEPSPSPEERKMGSALE</sequence>
<keyword evidence="2" id="KW-0732">Signal</keyword>
<dbReference type="Proteomes" id="UP001266305">
    <property type="component" value="Unassembled WGS sequence"/>
</dbReference>
<reference evidence="6 7" key="1">
    <citation type="submission" date="2023-05" db="EMBL/GenBank/DDBJ databases">
        <title>B98-5 Cell Line De Novo Hybrid Assembly: An Optical Mapping Approach.</title>
        <authorList>
            <person name="Kananen K."/>
            <person name="Auerbach J.A."/>
            <person name="Kautto E."/>
            <person name="Blachly J.S."/>
        </authorList>
    </citation>
    <scope>NUCLEOTIDE SEQUENCE [LARGE SCALE GENOMIC DNA]</scope>
    <source>
        <strain evidence="6">B95-8</strain>
        <tissue evidence="6">Cell line</tissue>
    </source>
</reference>
<feature type="region of interest" description="Disordered" evidence="4">
    <location>
        <begin position="61"/>
        <end position="89"/>
    </location>
</feature>
<dbReference type="PANTHER" id="PTHR16675:SF229">
    <property type="entry name" value="HLA CLASS I HISTOCOMPATIBILITY ANTIGEN, A ALPHA CHAIN"/>
    <property type="match status" value="1"/>
</dbReference>
<comment type="caution">
    <text evidence="6">The sequence shown here is derived from an EMBL/GenBank/DDBJ whole genome shotgun (WGS) entry which is preliminary data.</text>
</comment>
<feature type="compositionally biased region" description="Basic and acidic residues" evidence="4">
    <location>
        <begin position="75"/>
        <end position="86"/>
    </location>
</feature>
<dbReference type="InterPro" id="IPR050208">
    <property type="entry name" value="MHC_class-I_related"/>
</dbReference>
<dbReference type="Gene3D" id="3.30.500.10">
    <property type="entry name" value="MHC class I-like antigen recognition-like"/>
    <property type="match status" value="2"/>
</dbReference>
<evidence type="ECO:0000313" key="7">
    <source>
        <dbReference type="Proteomes" id="UP001266305"/>
    </source>
</evidence>
<feature type="region of interest" description="Disordered" evidence="4">
    <location>
        <begin position="235"/>
        <end position="264"/>
    </location>
</feature>
<comment type="subcellular location">
    <subcellularLocation>
        <location evidence="1">Membrane</location>
        <topology evidence="1">Single-pass type I membrane protein</topology>
    </subcellularLocation>
</comment>
<keyword evidence="3" id="KW-0325">Glycoprotein</keyword>
<dbReference type="InterPro" id="IPR011162">
    <property type="entry name" value="MHC_I/II-like_Ag-recog"/>
</dbReference>
<evidence type="ECO:0000256" key="2">
    <source>
        <dbReference type="ARBA" id="ARBA00022729"/>
    </source>
</evidence>
<evidence type="ECO:0000256" key="1">
    <source>
        <dbReference type="ARBA" id="ARBA00004479"/>
    </source>
</evidence>
<evidence type="ECO:0000313" key="6">
    <source>
        <dbReference type="EMBL" id="KAK2113374.1"/>
    </source>
</evidence>
<dbReference type="InterPro" id="IPR037055">
    <property type="entry name" value="MHC_I-like_Ag-recog_sf"/>
</dbReference>
<name>A0ABQ9VVG3_SAGOE</name>